<comment type="similarity">
    <text evidence="1">Belongs to the sigma-70 factor family. ECF subfamily.</text>
</comment>
<dbReference type="GO" id="GO:0006352">
    <property type="term" value="P:DNA-templated transcription initiation"/>
    <property type="evidence" value="ECO:0007669"/>
    <property type="project" value="InterPro"/>
</dbReference>
<dbReference type="InterPro" id="IPR014327">
    <property type="entry name" value="RNA_pol_sigma70_bacteroid"/>
</dbReference>
<name>A0A6C0GTH7_9BACT</name>
<dbReference type="InterPro" id="IPR013324">
    <property type="entry name" value="RNA_pol_sigma_r3/r4-like"/>
</dbReference>
<dbReference type="NCBIfam" id="TIGR02985">
    <property type="entry name" value="Sig70_bacteroi1"/>
    <property type="match status" value="1"/>
</dbReference>
<protein>
    <submittedName>
        <fullName evidence="7">RNA polymerase sigma-70 factor</fullName>
    </submittedName>
</protein>
<dbReference type="InterPro" id="IPR036388">
    <property type="entry name" value="WH-like_DNA-bd_sf"/>
</dbReference>
<dbReference type="InterPro" id="IPR007627">
    <property type="entry name" value="RNA_pol_sigma70_r2"/>
</dbReference>
<keyword evidence="2" id="KW-0805">Transcription regulation</keyword>
<feature type="domain" description="RNA polymerase sigma factor 70 region 4 type 2" evidence="6">
    <location>
        <begin position="157"/>
        <end position="205"/>
    </location>
</feature>
<sequence length="230" mass="27089">MAIPLNTSAANLPDTSMETAREASREISSGLRIESEKTADVEFFIRKTFQTDVRLGCELLYRHYYQPLCSHAIRFLYSKAVAEDLVSEIFYQFYQKGIYREITTSYRAYLYKTVRHRAYNYLRKETNCLLNDDSLKSFSDDTHQQPDAILQYEELYQDVEKAINSLPGQCRKIYLMHRFEGKKYAQIATELHLSPKTVEVQIRKASHALKDLLQRKWKLLTLTFLIDRLF</sequence>
<accession>A0A6C0GTH7</accession>
<organism evidence="7 8">
    <name type="scientific">Rhodocytophaga rosea</name>
    <dbReference type="NCBI Taxonomy" id="2704465"/>
    <lineage>
        <taxon>Bacteria</taxon>
        <taxon>Pseudomonadati</taxon>
        <taxon>Bacteroidota</taxon>
        <taxon>Cytophagia</taxon>
        <taxon>Cytophagales</taxon>
        <taxon>Rhodocytophagaceae</taxon>
        <taxon>Rhodocytophaga</taxon>
    </lineage>
</organism>
<gene>
    <name evidence="7" type="ORF">GXP67_34825</name>
</gene>
<dbReference type="AlphaFoldDB" id="A0A6C0GTH7"/>
<dbReference type="InterPro" id="IPR013325">
    <property type="entry name" value="RNA_pol_sigma_r2"/>
</dbReference>
<dbReference type="PANTHER" id="PTHR43133">
    <property type="entry name" value="RNA POLYMERASE ECF-TYPE SIGMA FACTO"/>
    <property type="match status" value="1"/>
</dbReference>
<evidence type="ECO:0000256" key="4">
    <source>
        <dbReference type="ARBA" id="ARBA00023163"/>
    </source>
</evidence>
<dbReference type="GO" id="GO:0016987">
    <property type="term" value="F:sigma factor activity"/>
    <property type="evidence" value="ECO:0007669"/>
    <property type="project" value="UniProtKB-KW"/>
</dbReference>
<dbReference type="Proteomes" id="UP000480178">
    <property type="component" value="Chromosome"/>
</dbReference>
<dbReference type="Pfam" id="PF04542">
    <property type="entry name" value="Sigma70_r2"/>
    <property type="match status" value="1"/>
</dbReference>
<dbReference type="InterPro" id="IPR013249">
    <property type="entry name" value="RNA_pol_sigma70_r4_t2"/>
</dbReference>
<keyword evidence="8" id="KW-1185">Reference proteome</keyword>
<dbReference type="InterPro" id="IPR039425">
    <property type="entry name" value="RNA_pol_sigma-70-like"/>
</dbReference>
<dbReference type="SUPFAM" id="SSF88946">
    <property type="entry name" value="Sigma2 domain of RNA polymerase sigma factors"/>
    <property type="match status" value="1"/>
</dbReference>
<dbReference type="GO" id="GO:0003677">
    <property type="term" value="F:DNA binding"/>
    <property type="evidence" value="ECO:0007669"/>
    <property type="project" value="InterPro"/>
</dbReference>
<dbReference type="Gene3D" id="1.10.10.10">
    <property type="entry name" value="Winged helix-like DNA-binding domain superfamily/Winged helix DNA-binding domain"/>
    <property type="match status" value="1"/>
</dbReference>
<reference evidence="7 8" key="1">
    <citation type="submission" date="2020-01" db="EMBL/GenBank/DDBJ databases">
        <authorList>
            <person name="Kim M.K."/>
        </authorList>
    </citation>
    <scope>NUCLEOTIDE SEQUENCE [LARGE SCALE GENOMIC DNA]</scope>
    <source>
        <strain evidence="7 8">172606-1</strain>
    </source>
</reference>
<evidence type="ECO:0000313" key="8">
    <source>
        <dbReference type="Proteomes" id="UP000480178"/>
    </source>
</evidence>
<proteinExistence type="inferred from homology"/>
<evidence type="ECO:0000256" key="1">
    <source>
        <dbReference type="ARBA" id="ARBA00010641"/>
    </source>
</evidence>
<evidence type="ECO:0000256" key="2">
    <source>
        <dbReference type="ARBA" id="ARBA00023015"/>
    </source>
</evidence>
<dbReference type="SUPFAM" id="SSF88659">
    <property type="entry name" value="Sigma3 and sigma4 domains of RNA polymerase sigma factors"/>
    <property type="match status" value="1"/>
</dbReference>
<evidence type="ECO:0000313" key="7">
    <source>
        <dbReference type="EMBL" id="QHT71469.1"/>
    </source>
</evidence>
<dbReference type="Pfam" id="PF08281">
    <property type="entry name" value="Sigma70_r4_2"/>
    <property type="match status" value="1"/>
</dbReference>
<evidence type="ECO:0000256" key="3">
    <source>
        <dbReference type="ARBA" id="ARBA00023082"/>
    </source>
</evidence>
<dbReference type="KEGG" id="rhoz:GXP67_34825"/>
<evidence type="ECO:0000259" key="6">
    <source>
        <dbReference type="Pfam" id="PF08281"/>
    </source>
</evidence>
<dbReference type="InterPro" id="IPR014284">
    <property type="entry name" value="RNA_pol_sigma-70_dom"/>
</dbReference>
<keyword evidence="4" id="KW-0804">Transcription</keyword>
<keyword evidence="3" id="KW-0731">Sigma factor</keyword>
<evidence type="ECO:0000259" key="5">
    <source>
        <dbReference type="Pfam" id="PF04542"/>
    </source>
</evidence>
<dbReference type="NCBIfam" id="TIGR02937">
    <property type="entry name" value="sigma70-ECF"/>
    <property type="match status" value="1"/>
</dbReference>
<feature type="domain" description="RNA polymerase sigma-70 region 2" evidence="5">
    <location>
        <begin position="60"/>
        <end position="126"/>
    </location>
</feature>
<dbReference type="PANTHER" id="PTHR43133:SF46">
    <property type="entry name" value="RNA POLYMERASE SIGMA-70 FACTOR ECF SUBFAMILY"/>
    <property type="match status" value="1"/>
</dbReference>
<dbReference type="Gene3D" id="1.10.1740.10">
    <property type="match status" value="1"/>
</dbReference>
<dbReference type="EMBL" id="CP048222">
    <property type="protein sequence ID" value="QHT71469.1"/>
    <property type="molecule type" value="Genomic_DNA"/>
</dbReference>